<dbReference type="AlphaFoldDB" id="Q12S33"/>
<dbReference type="RefSeq" id="WP_011494909.1">
    <property type="nucleotide sequence ID" value="NC_007954.1"/>
</dbReference>
<dbReference type="CDD" id="cd02947">
    <property type="entry name" value="TRX_family"/>
    <property type="match status" value="1"/>
</dbReference>
<dbReference type="OrthoDB" id="6398367at2"/>
<dbReference type="EMBL" id="CP000302">
    <property type="protein sequence ID" value="ABE53743.1"/>
    <property type="molecule type" value="Genomic_DNA"/>
</dbReference>
<dbReference type="HOGENOM" id="CLU_121365_0_1_6"/>
<proteinExistence type="predicted"/>
<dbReference type="STRING" id="318161.Sden_0451"/>
<accession>Q12S33</accession>
<evidence type="ECO:0000313" key="2">
    <source>
        <dbReference type="EMBL" id="ABE53743.1"/>
    </source>
</evidence>
<feature type="domain" description="Thioredoxin" evidence="1">
    <location>
        <begin position="5"/>
        <end position="135"/>
    </location>
</feature>
<dbReference type="KEGG" id="sdn:Sden_0451"/>
<sequence length="135" mass="15339">MTQDMLTGELTPEMLLSLATFADSHQAYQLDEDKIADLSELTQDTEIVTLVGTWCPDCYREVPRLIKILASLNSPHISTRYIGLDRDKRDKQGLGAKFEFSRIPTIIIMQNNQEVGRIVERPNTSLEQALLDILF</sequence>
<dbReference type="PROSITE" id="PS51352">
    <property type="entry name" value="THIOREDOXIN_2"/>
    <property type="match status" value="1"/>
</dbReference>
<dbReference type="InterPro" id="IPR013766">
    <property type="entry name" value="Thioredoxin_domain"/>
</dbReference>
<evidence type="ECO:0000259" key="1">
    <source>
        <dbReference type="PROSITE" id="PS51352"/>
    </source>
</evidence>
<protein>
    <recommendedName>
        <fullName evidence="1">Thioredoxin domain-containing protein</fullName>
    </recommendedName>
</protein>
<organism evidence="2 3">
    <name type="scientific">Shewanella denitrificans (strain OS217 / ATCC BAA-1090 / DSM 15013)</name>
    <dbReference type="NCBI Taxonomy" id="318161"/>
    <lineage>
        <taxon>Bacteria</taxon>
        <taxon>Pseudomonadati</taxon>
        <taxon>Pseudomonadota</taxon>
        <taxon>Gammaproteobacteria</taxon>
        <taxon>Alteromonadales</taxon>
        <taxon>Shewanellaceae</taxon>
        <taxon>Shewanella</taxon>
    </lineage>
</organism>
<keyword evidence="3" id="KW-1185">Reference proteome</keyword>
<reference evidence="2 3" key="1">
    <citation type="submission" date="2006-03" db="EMBL/GenBank/DDBJ databases">
        <title>Complete sequence of Shewanella denitrificans OS217.</title>
        <authorList>
            <consortium name="US DOE Joint Genome Institute"/>
            <person name="Copeland A."/>
            <person name="Lucas S."/>
            <person name="Lapidus A."/>
            <person name="Barry K."/>
            <person name="Detter J.C."/>
            <person name="Glavina del Rio T."/>
            <person name="Hammon N."/>
            <person name="Israni S."/>
            <person name="Dalin E."/>
            <person name="Tice H."/>
            <person name="Pitluck S."/>
            <person name="Brettin T."/>
            <person name="Bruce D."/>
            <person name="Han C."/>
            <person name="Tapia R."/>
            <person name="Gilna P."/>
            <person name="Kiss H."/>
            <person name="Schmutz J."/>
            <person name="Larimer F."/>
            <person name="Land M."/>
            <person name="Hauser L."/>
            <person name="Kyrpides N."/>
            <person name="Lykidis A."/>
            <person name="Richardson P."/>
        </authorList>
    </citation>
    <scope>NUCLEOTIDE SEQUENCE [LARGE SCALE GENOMIC DNA]</scope>
    <source>
        <strain evidence="3">OS217 / ATCC BAA-1090 / DSM 15013</strain>
    </source>
</reference>
<dbReference type="InterPro" id="IPR036249">
    <property type="entry name" value="Thioredoxin-like_sf"/>
</dbReference>
<dbReference type="Gene3D" id="3.40.30.10">
    <property type="entry name" value="Glutaredoxin"/>
    <property type="match status" value="1"/>
</dbReference>
<gene>
    <name evidence="2" type="ordered locus">Sden_0451</name>
</gene>
<dbReference type="Pfam" id="PF14595">
    <property type="entry name" value="Thioredoxin_9"/>
    <property type="match status" value="1"/>
</dbReference>
<name>Q12S33_SHEDO</name>
<evidence type="ECO:0000313" key="3">
    <source>
        <dbReference type="Proteomes" id="UP000001982"/>
    </source>
</evidence>
<dbReference type="eggNOG" id="COG0526">
    <property type="taxonomic scope" value="Bacteria"/>
</dbReference>
<dbReference type="Proteomes" id="UP000001982">
    <property type="component" value="Chromosome"/>
</dbReference>
<dbReference type="SUPFAM" id="SSF52833">
    <property type="entry name" value="Thioredoxin-like"/>
    <property type="match status" value="1"/>
</dbReference>